<evidence type="ECO:0000256" key="3">
    <source>
        <dbReference type="SAM" id="MobiDB-lite"/>
    </source>
</evidence>
<evidence type="ECO:0000313" key="5">
    <source>
        <dbReference type="EMBL" id="TPX36599.1"/>
    </source>
</evidence>
<feature type="compositionally biased region" description="Acidic residues" evidence="3">
    <location>
        <begin position="11"/>
        <end position="43"/>
    </location>
</feature>
<gene>
    <name evidence="5" type="ORF">SmJEL517_g01178</name>
</gene>
<feature type="region of interest" description="Disordered" evidence="3">
    <location>
        <begin position="1"/>
        <end position="136"/>
    </location>
</feature>
<sequence>MSAQAKPPLTDDADSSDDDDEDFNIEDAREELDLSEEDDEEGDHIDKVADREDASTLSSTSAKRKRTKKGSGSSKKTSKRPRKTKGGDKVKNLRQTVLRVEGEADPAPKPTRQIQDEEDENEQRHESHSILQQEEDARRKQLVDSLWMEMNQPVNRDGKTRTVECLLISIKATNPTKPIVEATKVYQYAGKQFAVSASGTVIQPTQPTAPTTTTPSIPADPNAKPPLPRRQRIDLDAIAAKYGVAAEVQKLTSLEKSKLDWQQFVSKEGIADELKLHNKDGYLEKKAFLDRADERVAENVGNMRRAGNEARR</sequence>
<evidence type="ECO:0000256" key="1">
    <source>
        <dbReference type="ARBA" id="ARBA00010465"/>
    </source>
</evidence>
<reference evidence="5 6" key="1">
    <citation type="journal article" date="2019" name="Sci. Rep.">
        <title>Comparative genomics of chytrid fungi reveal insights into the obligate biotrophic and pathogenic lifestyle of Synchytrium endobioticum.</title>
        <authorList>
            <person name="van de Vossenberg B.T.L.H."/>
            <person name="Warris S."/>
            <person name="Nguyen H.D.T."/>
            <person name="van Gent-Pelzer M.P.E."/>
            <person name="Joly D.L."/>
            <person name="van de Geest H.C."/>
            <person name="Bonants P.J.M."/>
            <person name="Smith D.S."/>
            <person name="Levesque C.A."/>
            <person name="van der Lee T.A.J."/>
        </authorList>
    </citation>
    <scope>NUCLEOTIDE SEQUENCE [LARGE SCALE GENOMIC DNA]</scope>
    <source>
        <strain evidence="5 6">JEL517</strain>
    </source>
</reference>
<feature type="compositionally biased region" description="Low complexity" evidence="3">
    <location>
        <begin position="202"/>
        <end position="221"/>
    </location>
</feature>
<dbReference type="EMBL" id="QEAO01000004">
    <property type="protein sequence ID" value="TPX36599.1"/>
    <property type="molecule type" value="Genomic_DNA"/>
</dbReference>
<dbReference type="PANTHER" id="PTHR48407:SF1">
    <property type="entry name" value="CRANIOFACIAL DEVELOPMENT PROTEIN 1"/>
    <property type="match status" value="1"/>
</dbReference>
<comment type="similarity">
    <text evidence="1">Belongs to the SWC5 family.</text>
</comment>
<dbReference type="Pfam" id="PF07572">
    <property type="entry name" value="BCNT"/>
    <property type="match status" value="1"/>
</dbReference>
<comment type="caution">
    <text evidence="5">The sequence shown here is derived from an EMBL/GenBank/DDBJ whole genome shotgun (WGS) entry which is preliminary data.</text>
</comment>
<feature type="compositionally biased region" description="Basic and acidic residues" evidence="3">
    <location>
        <begin position="44"/>
        <end position="54"/>
    </location>
</feature>
<proteinExistence type="inferred from homology"/>
<accession>A0A507CBR7</accession>
<dbReference type="RefSeq" id="XP_031026813.1">
    <property type="nucleotide sequence ID" value="XM_031167106.1"/>
</dbReference>
<dbReference type="AlphaFoldDB" id="A0A507CBR7"/>
<dbReference type="OrthoDB" id="445677at2759"/>
<dbReference type="GeneID" id="42002403"/>
<protein>
    <recommendedName>
        <fullName evidence="2">SWR1-complex protein 5</fullName>
    </recommendedName>
</protein>
<feature type="region of interest" description="Disordered" evidence="3">
    <location>
        <begin position="202"/>
        <end position="228"/>
    </location>
</feature>
<feature type="domain" description="BCNT-C" evidence="4">
    <location>
        <begin position="229"/>
        <end position="310"/>
    </location>
</feature>
<keyword evidence="6" id="KW-1185">Reference proteome</keyword>
<evidence type="ECO:0000313" key="6">
    <source>
        <dbReference type="Proteomes" id="UP000319731"/>
    </source>
</evidence>
<organism evidence="5 6">
    <name type="scientific">Synchytrium microbalum</name>
    <dbReference type="NCBI Taxonomy" id="1806994"/>
    <lineage>
        <taxon>Eukaryota</taxon>
        <taxon>Fungi</taxon>
        <taxon>Fungi incertae sedis</taxon>
        <taxon>Chytridiomycota</taxon>
        <taxon>Chytridiomycota incertae sedis</taxon>
        <taxon>Chytridiomycetes</taxon>
        <taxon>Synchytriales</taxon>
        <taxon>Synchytriaceae</taxon>
        <taxon>Synchytrium</taxon>
    </lineage>
</organism>
<evidence type="ECO:0000259" key="4">
    <source>
        <dbReference type="PROSITE" id="PS51279"/>
    </source>
</evidence>
<dbReference type="Proteomes" id="UP000319731">
    <property type="component" value="Unassembled WGS sequence"/>
</dbReference>
<dbReference type="STRING" id="1806994.A0A507CBR7"/>
<dbReference type="PANTHER" id="PTHR48407">
    <property type="entry name" value="CRANIOFACIAL DEVELOPMENT PROTEIN 1"/>
    <property type="match status" value="1"/>
</dbReference>
<dbReference type="PROSITE" id="PS51279">
    <property type="entry name" value="BCNT_C"/>
    <property type="match status" value="1"/>
</dbReference>
<dbReference type="GO" id="GO:0000812">
    <property type="term" value="C:Swr1 complex"/>
    <property type="evidence" value="ECO:0007669"/>
    <property type="project" value="TreeGrafter"/>
</dbReference>
<evidence type="ECO:0000256" key="2">
    <source>
        <dbReference type="ARBA" id="ARBA00019138"/>
    </source>
</evidence>
<name>A0A507CBR7_9FUNG</name>
<dbReference type="InterPro" id="IPR011421">
    <property type="entry name" value="BCNT-C"/>
</dbReference>
<dbReference type="InterPro" id="IPR027124">
    <property type="entry name" value="Swc5/CFDP1/2"/>
</dbReference>